<dbReference type="InterPro" id="IPR014729">
    <property type="entry name" value="Rossmann-like_a/b/a_fold"/>
</dbReference>
<dbReference type="GO" id="GO:0005739">
    <property type="term" value="C:mitochondrion"/>
    <property type="evidence" value="ECO:0007669"/>
    <property type="project" value="TreeGrafter"/>
</dbReference>
<dbReference type="PROSITE" id="PS00178">
    <property type="entry name" value="AA_TRNA_LIGASE_I"/>
    <property type="match status" value="1"/>
</dbReference>
<dbReference type="PANTHER" id="PTHR11956:SF11">
    <property type="entry name" value="ARGININE--TRNA LIGASE, MITOCHONDRIAL-RELATED"/>
    <property type="match status" value="1"/>
</dbReference>
<dbReference type="EMBL" id="ML119106">
    <property type="protein sequence ID" value="RPB17465.1"/>
    <property type="molecule type" value="Genomic_DNA"/>
</dbReference>
<evidence type="ECO:0000256" key="10">
    <source>
        <dbReference type="RuleBase" id="RU363038"/>
    </source>
</evidence>
<dbReference type="AlphaFoldDB" id="A0A3N4LHN0"/>
<evidence type="ECO:0000313" key="14">
    <source>
        <dbReference type="Proteomes" id="UP000277580"/>
    </source>
</evidence>
<dbReference type="GO" id="GO:0005524">
    <property type="term" value="F:ATP binding"/>
    <property type="evidence" value="ECO:0007669"/>
    <property type="project" value="UniProtKB-KW"/>
</dbReference>
<dbReference type="InterPro" id="IPR036695">
    <property type="entry name" value="Arg-tRNA-synth_N_sf"/>
</dbReference>
<dbReference type="SMART" id="SM00836">
    <property type="entry name" value="DALR_1"/>
    <property type="match status" value="1"/>
</dbReference>
<reference evidence="13 14" key="1">
    <citation type="journal article" date="2018" name="Nat. Ecol. Evol.">
        <title>Pezizomycetes genomes reveal the molecular basis of ectomycorrhizal truffle lifestyle.</title>
        <authorList>
            <person name="Murat C."/>
            <person name="Payen T."/>
            <person name="Noel B."/>
            <person name="Kuo A."/>
            <person name="Morin E."/>
            <person name="Chen J."/>
            <person name="Kohler A."/>
            <person name="Krizsan K."/>
            <person name="Balestrini R."/>
            <person name="Da Silva C."/>
            <person name="Montanini B."/>
            <person name="Hainaut M."/>
            <person name="Levati E."/>
            <person name="Barry K.W."/>
            <person name="Belfiori B."/>
            <person name="Cichocki N."/>
            <person name="Clum A."/>
            <person name="Dockter R.B."/>
            <person name="Fauchery L."/>
            <person name="Guy J."/>
            <person name="Iotti M."/>
            <person name="Le Tacon F."/>
            <person name="Lindquist E.A."/>
            <person name="Lipzen A."/>
            <person name="Malagnac F."/>
            <person name="Mello A."/>
            <person name="Molinier V."/>
            <person name="Miyauchi S."/>
            <person name="Poulain J."/>
            <person name="Riccioni C."/>
            <person name="Rubini A."/>
            <person name="Sitrit Y."/>
            <person name="Splivallo R."/>
            <person name="Traeger S."/>
            <person name="Wang M."/>
            <person name="Zifcakova L."/>
            <person name="Wipf D."/>
            <person name="Zambonelli A."/>
            <person name="Paolocci F."/>
            <person name="Nowrousian M."/>
            <person name="Ottonello S."/>
            <person name="Baldrian P."/>
            <person name="Spatafora J.W."/>
            <person name="Henrissat B."/>
            <person name="Nagy L.G."/>
            <person name="Aury J.M."/>
            <person name="Wincker P."/>
            <person name="Grigoriev I.V."/>
            <person name="Bonfante P."/>
            <person name="Martin F.M."/>
        </authorList>
    </citation>
    <scope>NUCLEOTIDE SEQUENCE [LARGE SCALE GENOMIC DNA]</scope>
    <source>
        <strain evidence="13 14">CCBAS932</strain>
    </source>
</reference>
<accession>A0A3N4LHN0</accession>
<evidence type="ECO:0000259" key="11">
    <source>
        <dbReference type="SMART" id="SM00836"/>
    </source>
</evidence>
<dbReference type="InParanoid" id="A0A3N4LHN0"/>
<dbReference type="PANTHER" id="PTHR11956">
    <property type="entry name" value="ARGINYL-TRNA SYNTHETASE"/>
    <property type="match status" value="1"/>
</dbReference>
<evidence type="ECO:0000259" key="12">
    <source>
        <dbReference type="SMART" id="SM01016"/>
    </source>
</evidence>
<dbReference type="Pfam" id="PF03485">
    <property type="entry name" value="Arg_tRNA_synt_N"/>
    <property type="match status" value="1"/>
</dbReference>
<dbReference type="InterPro" id="IPR009080">
    <property type="entry name" value="tRNAsynth_Ia_anticodon-bd"/>
</dbReference>
<keyword evidence="3 10" id="KW-0436">Ligase</keyword>
<protein>
    <recommendedName>
        <fullName evidence="2">arginine--tRNA ligase</fullName>
        <ecNumber evidence="2">6.1.1.19</ecNumber>
    </recommendedName>
    <alternativeName>
        <fullName evidence="8">Arginyl-tRNA synthetase</fullName>
    </alternativeName>
</protein>
<dbReference type="EC" id="6.1.1.19" evidence="2"/>
<dbReference type="FunCoup" id="A0A3N4LHN0">
    <property type="interactions" value="990"/>
</dbReference>
<evidence type="ECO:0000256" key="5">
    <source>
        <dbReference type="ARBA" id="ARBA00022840"/>
    </source>
</evidence>
<sequence length="624" mass="70653">MNGFPTPPSIESLQEQLSSLGVSDSLPVFPYSNPTTNPVDIFRCYISETLAGISGVDSKLIYDALEWTQSFEKGDLILAIPRLRLKGQKPDVIAKEWAEKFPENPYTEPIKAAGTFLQFFFKTEILKQLVIPTILKRKSAYGPVNTGKGKRVIVEFSSPNIAKPFHAGHLRSTIIGGFLSNLHESCGWDVVRMNYLGDWGKQFGILGVGFKRFGSEEKLLADPIHHLFEVYVQINRIIEEEKEVEKKAAEAAGVKQTHNGPTDEEAKNFFVRMENGDEEAVALWKRFRELSIEKYIATYARLNIQYDVYSGESQVSKETMQKVSQMLKEKNISEESEGAVIVDLTKHSKKLGKAIVQKKDGTTLYLTRDIGAAMERYEQYKFDKMIYVVASQQDLHLQQLFKILSLLEFDWADRVQHINFGMVLGMSTRKGTVVFLDDILAEAKDRMHEVMKKNEEKYKQVENPDAIADTVGRTGVMIQDMSGKRINNYNFDLDRMTSFEGDTGPYLQYAHSRLCSISRKAAIPEEDILNADLSLLTETHATNLLRCLAQYPDVLQNTLRTLEPTTVVTWLFKMTHLLSSSYDVLRVIGEDPKKAAARLALYESARQVLNNGMKLLGLSPVERM</sequence>
<dbReference type="Gene3D" id="3.40.50.620">
    <property type="entry name" value="HUPs"/>
    <property type="match status" value="1"/>
</dbReference>
<dbReference type="GO" id="GO:0004814">
    <property type="term" value="F:arginine-tRNA ligase activity"/>
    <property type="evidence" value="ECO:0007669"/>
    <property type="project" value="UniProtKB-EC"/>
</dbReference>
<proteinExistence type="inferred from homology"/>
<evidence type="ECO:0000256" key="6">
    <source>
        <dbReference type="ARBA" id="ARBA00022917"/>
    </source>
</evidence>
<dbReference type="SUPFAM" id="SSF55190">
    <property type="entry name" value="Arginyl-tRNA synthetase (ArgRS), N-terminal 'additional' domain"/>
    <property type="match status" value="1"/>
</dbReference>
<dbReference type="InterPro" id="IPR001412">
    <property type="entry name" value="aa-tRNA-synth_I_CS"/>
</dbReference>
<evidence type="ECO:0000256" key="3">
    <source>
        <dbReference type="ARBA" id="ARBA00022598"/>
    </source>
</evidence>
<keyword evidence="6 10" id="KW-0648">Protein biosynthesis</keyword>
<evidence type="ECO:0000256" key="8">
    <source>
        <dbReference type="ARBA" id="ARBA00033033"/>
    </source>
</evidence>
<keyword evidence="5 10" id="KW-0067">ATP-binding</keyword>
<name>A0A3N4LHN0_9PEZI</name>
<evidence type="ECO:0000256" key="2">
    <source>
        <dbReference type="ARBA" id="ARBA00012837"/>
    </source>
</evidence>
<dbReference type="InterPro" id="IPR001278">
    <property type="entry name" value="Arg-tRNA-ligase"/>
</dbReference>
<dbReference type="SUPFAM" id="SSF47323">
    <property type="entry name" value="Anticodon-binding domain of a subclass of class I aminoacyl-tRNA synthetases"/>
    <property type="match status" value="1"/>
</dbReference>
<dbReference type="Pfam" id="PF00750">
    <property type="entry name" value="tRNA-synt_1d"/>
    <property type="match status" value="1"/>
</dbReference>
<dbReference type="FunFam" id="1.10.730.10:FF:000006">
    <property type="entry name" value="Arginyl-tRNA synthetase 2, mitochondrial"/>
    <property type="match status" value="1"/>
</dbReference>
<dbReference type="SMART" id="SM01016">
    <property type="entry name" value="Arg_tRNA_synt_N"/>
    <property type="match status" value="1"/>
</dbReference>
<evidence type="ECO:0000256" key="9">
    <source>
        <dbReference type="ARBA" id="ARBA00049339"/>
    </source>
</evidence>
<keyword evidence="14" id="KW-1185">Reference proteome</keyword>
<dbReference type="OrthoDB" id="68056at2759"/>
<dbReference type="Gene3D" id="3.30.1360.70">
    <property type="entry name" value="Arginyl tRNA synthetase N-terminal domain"/>
    <property type="match status" value="1"/>
</dbReference>
<dbReference type="InterPro" id="IPR008909">
    <property type="entry name" value="DALR_anticod-bd"/>
</dbReference>
<keyword evidence="4 10" id="KW-0547">Nucleotide-binding</keyword>
<dbReference type="Proteomes" id="UP000277580">
    <property type="component" value="Unassembled WGS sequence"/>
</dbReference>
<keyword evidence="7 10" id="KW-0030">Aminoacyl-tRNA synthetase</keyword>
<dbReference type="SUPFAM" id="SSF52374">
    <property type="entry name" value="Nucleotidylyl transferase"/>
    <property type="match status" value="1"/>
</dbReference>
<gene>
    <name evidence="13" type="ORF">P167DRAFT_479526</name>
</gene>
<dbReference type="InterPro" id="IPR035684">
    <property type="entry name" value="ArgRS_core"/>
</dbReference>
<evidence type="ECO:0000313" key="13">
    <source>
        <dbReference type="EMBL" id="RPB17465.1"/>
    </source>
</evidence>
<dbReference type="HAMAP" id="MF_00123">
    <property type="entry name" value="Arg_tRNA_synth"/>
    <property type="match status" value="1"/>
</dbReference>
<evidence type="ECO:0000256" key="7">
    <source>
        <dbReference type="ARBA" id="ARBA00023146"/>
    </source>
</evidence>
<dbReference type="Pfam" id="PF05746">
    <property type="entry name" value="DALR_1"/>
    <property type="match status" value="1"/>
</dbReference>
<dbReference type="NCBIfam" id="TIGR00456">
    <property type="entry name" value="argS"/>
    <property type="match status" value="1"/>
</dbReference>
<dbReference type="Gene3D" id="1.10.730.10">
    <property type="entry name" value="Isoleucyl-tRNA Synthetase, Domain 1"/>
    <property type="match status" value="1"/>
</dbReference>
<dbReference type="GO" id="GO:0032543">
    <property type="term" value="P:mitochondrial translation"/>
    <property type="evidence" value="ECO:0007669"/>
    <property type="project" value="TreeGrafter"/>
</dbReference>
<dbReference type="FunFam" id="3.30.1360.70:FF:000006">
    <property type="entry name" value="Arginyl-tRNA synthetase"/>
    <property type="match status" value="1"/>
</dbReference>
<organism evidence="13 14">
    <name type="scientific">Morchella conica CCBAS932</name>
    <dbReference type="NCBI Taxonomy" id="1392247"/>
    <lineage>
        <taxon>Eukaryota</taxon>
        <taxon>Fungi</taxon>
        <taxon>Dikarya</taxon>
        <taxon>Ascomycota</taxon>
        <taxon>Pezizomycotina</taxon>
        <taxon>Pezizomycetes</taxon>
        <taxon>Pezizales</taxon>
        <taxon>Morchellaceae</taxon>
        <taxon>Morchella</taxon>
    </lineage>
</organism>
<dbReference type="InterPro" id="IPR005148">
    <property type="entry name" value="Arg-tRNA-synth_N"/>
</dbReference>
<dbReference type="FunFam" id="3.40.50.620:FF:000058">
    <property type="entry name" value="Mitochondrial arginyl-tRNA synthetase"/>
    <property type="match status" value="1"/>
</dbReference>
<dbReference type="PRINTS" id="PR01038">
    <property type="entry name" value="TRNASYNTHARG"/>
</dbReference>
<evidence type="ECO:0000256" key="1">
    <source>
        <dbReference type="ARBA" id="ARBA00005594"/>
    </source>
</evidence>
<dbReference type="STRING" id="1392247.A0A3N4LHN0"/>
<feature type="domain" description="DALR anticodon binding" evidence="11">
    <location>
        <begin position="507"/>
        <end position="624"/>
    </location>
</feature>
<comment type="similarity">
    <text evidence="1 10">Belongs to the class-I aminoacyl-tRNA synthetase family.</text>
</comment>
<dbReference type="GO" id="GO:0006420">
    <property type="term" value="P:arginyl-tRNA aminoacylation"/>
    <property type="evidence" value="ECO:0007669"/>
    <property type="project" value="InterPro"/>
</dbReference>
<dbReference type="CDD" id="cd07956">
    <property type="entry name" value="Anticodon_Ia_Arg"/>
    <property type="match status" value="1"/>
</dbReference>
<feature type="domain" description="Arginyl tRNA synthetase N-terminal" evidence="12">
    <location>
        <begin position="40"/>
        <end position="121"/>
    </location>
</feature>
<dbReference type="CDD" id="cd00671">
    <property type="entry name" value="ArgRS_core"/>
    <property type="match status" value="1"/>
</dbReference>
<evidence type="ECO:0000256" key="4">
    <source>
        <dbReference type="ARBA" id="ARBA00022741"/>
    </source>
</evidence>
<comment type="catalytic activity">
    <reaction evidence="9">
        <text>tRNA(Arg) + L-arginine + ATP = L-arginyl-tRNA(Arg) + AMP + diphosphate</text>
        <dbReference type="Rhea" id="RHEA:20301"/>
        <dbReference type="Rhea" id="RHEA-COMP:9658"/>
        <dbReference type="Rhea" id="RHEA-COMP:9673"/>
        <dbReference type="ChEBI" id="CHEBI:30616"/>
        <dbReference type="ChEBI" id="CHEBI:32682"/>
        <dbReference type="ChEBI" id="CHEBI:33019"/>
        <dbReference type="ChEBI" id="CHEBI:78442"/>
        <dbReference type="ChEBI" id="CHEBI:78513"/>
        <dbReference type="ChEBI" id="CHEBI:456215"/>
        <dbReference type="EC" id="6.1.1.19"/>
    </reaction>
</comment>